<dbReference type="GO" id="GO:0004034">
    <property type="term" value="F:aldose 1-epimerase activity"/>
    <property type="evidence" value="ECO:0007669"/>
    <property type="project" value="UniProtKB-EC"/>
</dbReference>
<feature type="active site" description="Proton donor" evidence="9">
    <location>
        <position position="193"/>
    </location>
</feature>
<dbReference type="Pfam" id="PF01263">
    <property type="entry name" value="Aldose_epim"/>
    <property type="match status" value="1"/>
</dbReference>
<reference evidence="12 13" key="1">
    <citation type="submission" date="2023-10" db="EMBL/GenBank/DDBJ databases">
        <title>Rubellicoccus peritrichatus gen. nov., sp. nov., isolated from an algae of coral reef tank.</title>
        <authorList>
            <person name="Luo J."/>
        </authorList>
    </citation>
    <scope>NUCLEOTIDE SEQUENCE [LARGE SCALE GENOMIC DNA]</scope>
    <source>
        <strain evidence="12 13">CR14</strain>
    </source>
</reference>
<evidence type="ECO:0000256" key="8">
    <source>
        <dbReference type="PIRNR" id="PIRNR005096"/>
    </source>
</evidence>
<dbReference type="InterPro" id="IPR014718">
    <property type="entry name" value="GH-type_carb-bd"/>
</dbReference>
<evidence type="ECO:0000256" key="11">
    <source>
        <dbReference type="PIRSR" id="PIRSR005096-3"/>
    </source>
</evidence>
<keyword evidence="6 8" id="KW-0413">Isomerase</keyword>
<evidence type="ECO:0000313" key="12">
    <source>
        <dbReference type="EMBL" id="WOO41770.1"/>
    </source>
</evidence>
<evidence type="ECO:0000256" key="10">
    <source>
        <dbReference type="PIRSR" id="PIRSR005096-2"/>
    </source>
</evidence>
<dbReference type="EC" id="5.1.3.3" evidence="4 8"/>
<dbReference type="Proteomes" id="UP001304300">
    <property type="component" value="Chromosome"/>
</dbReference>
<accession>A0AAQ3LDB3</accession>
<dbReference type="InterPro" id="IPR011013">
    <property type="entry name" value="Gal_mutarotase_sf_dom"/>
</dbReference>
<evidence type="ECO:0000256" key="3">
    <source>
        <dbReference type="ARBA" id="ARBA00006206"/>
    </source>
</evidence>
<keyword evidence="13" id="KW-1185">Reference proteome</keyword>
<feature type="active site" description="Proton acceptor" evidence="9">
    <location>
        <position position="327"/>
    </location>
</feature>
<feature type="binding site" evidence="11">
    <location>
        <begin position="193"/>
        <end position="195"/>
    </location>
    <ligand>
        <name>beta-D-galactose</name>
        <dbReference type="ChEBI" id="CHEBI:27667"/>
    </ligand>
</feature>
<evidence type="ECO:0000313" key="13">
    <source>
        <dbReference type="Proteomes" id="UP001304300"/>
    </source>
</evidence>
<dbReference type="RefSeq" id="WP_317834254.1">
    <property type="nucleotide sequence ID" value="NZ_CP136920.1"/>
</dbReference>
<dbReference type="CDD" id="cd09019">
    <property type="entry name" value="galactose_mutarotase_like"/>
    <property type="match status" value="1"/>
</dbReference>
<keyword evidence="7 8" id="KW-0119">Carbohydrate metabolism</keyword>
<dbReference type="PANTHER" id="PTHR10091">
    <property type="entry name" value="ALDOSE-1-EPIMERASE"/>
    <property type="match status" value="1"/>
</dbReference>
<evidence type="ECO:0000256" key="2">
    <source>
        <dbReference type="ARBA" id="ARBA00005028"/>
    </source>
</evidence>
<dbReference type="GO" id="GO:0006006">
    <property type="term" value="P:glucose metabolic process"/>
    <property type="evidence" value="ECO:0007669"/>
    <property type="project" value="TreeGrafter"/>
</dbReference>
<evidence type="ECO:0000256" key="6">
    <source>
        <dbReference type="ARBA" id="ARBA00023235"/>
    </source>
</evidence>
<dbReference type="PIRSF" id="PIRSF005096">
    <property type="entry name" value="GALM"/>
    <property type="match status" value="1"/>
</dbReference>
<comment type="pathway">
    <text evidence="2 8">Carbohydrate metabolism; hexose metabolism.</text>
</comment>
<dbReference type="InterPro" id="IPR018052">
    <property type="entry name" value="Ald1_epimerase_CS"/>
</dbReference>
<sequence>MSEHISRTLSQAPSITRRIFGQLPDGRAVEAWTLIGTGGLELEVMTYGGIVTRLLVPDQSGHLRDVVLGFDRFEQYLDEHPYFGAIVGRVAGRIPNAHFCIDGQDYELLQNDGTNHLHGGAVGLDKRLWTAQAVEPSDGSVSLELTYRSPDGEEGYPGNVDFTVTYTVTPENTVVFKTKAVTDQPTPVSLTNHSYFNLAGEGMGSIDDHQLQIFSDTTIEVDENLTPLGLRKTVSGSASDLNRPRRVADIIPELWMHHGDVYWVRRGEGQADALVPVARLSHPEGGIVMEVNTTLSCVQLYTGYYIQGKIKGKSGHLYEACSGLCLECEGYPDAVNKSGLGDIIVRPGQPQEHTTVYSFTTVS</sequence>
<protein>
    <recommendedName>
        <fullName evidence="5 8">Aldose 1-epimerase</fullName>
        <ecNumber evidence="4 8">5.1.3.3</ecNumber>
    </recommendedName>
</protein>
<dbReference type="AlphaFoldDB" id="A0AAQ3LDB3"/>
<dbReference type="GO" id="GO:0030246">
    <property type="term" value="F:carbohydrate binding"/>
    <property type="evidence" value="ECO:0007669"/>
    <property type="project" value="InterPro"/>
</dbReference>
<dbReference type="SUPFAM" id="SSF74650">
    <property type="entry name" value="Galactose mutarotase-like"/>
    <property type="match status" value="1"/>
</dbReference>
<evidence type="ECO:0000256" key="1">
    <source>
        <dbReference type="ARBA" id="ARBA00001614"/>
    </source>
</evidence>
<proteinExistence type="inferred from homology"/>
<dbReference type="PANTHER" id="PTHR10091:SF0">
    <property type="entry name" value="GALACTOSE MUTAROTASE"/>
    <property type="match status" value="1"/>
</dbReference>
<evidence type="ECO:0000256" key="9">
    <source>
        <dbReference type="PIRSR" id="PIRSR005096-1"/>
    </source>
</evidence>
<dbReference type="Gene3D" id="2.70.98.10">
    <property type="match status" value="1"/>
</dbReference>
<comment type="similarity">
    <text evidence="3 8">Belongs to the aldose epimerase family.</text>
</comment>
<dbReference type="EMBL" id="CP136920">
    <property type="protein sequence ID" value="WOO41770.1"/>
    <property type="molecule type" value="Genomic_DNA"/>
</dbReference>
<evidence type="ECO:0000256" key="5">
    <source>
        <dbReference type="ARBA" id="ARBA00014165"/>
    </source>
</evidence>
<dbReference type="KEGG" id="puo:RZN69_01620"/>
<dbReference type="PROSITE" id="PS00545">
    <property type="entry name" value="ALDOSE_1_EPIMERASE"/>
    <property type="match status" value="1"/>
</dbReference>
<dbReference type="InterPro" id="IPR008183">
    <property type="entry name" value="Aldose_1/G6P_1-epimerase"/>
</dbReference>
<dbReference type="InterPro" id="IPR015443">
    <property type="entry name" value="Aldose_1-epimerase"/>
</dbReference>
<dbReference type="GO" id="GO:0033499">
    <property type="term" value="P:galactose catabolic process via UDP-galactose, Leloir pathway"/>
    <property type="evidence" value="ECO:0007669"/>
    <property type="project" value="TreeGrafter"/>
</dbReference>
<dbReference type="InterPro" id="IPR047215">
    <property type="entry name" value="Galactose_mutarotase-like"/>
</dbReference>
<evidence type="ECO:0000256" key="7">
    <source>
        <dbReference type="ARBA" id="ARBA00023277"/>
    </source>
</evidence>
<evidence type="ECO:0000256" key="4">
    <source>
        <dbReference type="ARBA" id="ARBA00013185"/>
    </source>
</evidence>
<organism evidence="12 13">
    <name type="scientific">Rubellicoccus peritrichatus</name>
    <dbReference type="NCBI Taxonomy" id="3080537"/>
    <lineage>
        <taxon>Bacteria</taxon>
        <taxon>Pseudomonadati</taxon>
        <taxon>Verrucomicrobiota</taxon>
        <taxon>Opitutia</taxon>
        <taxon>Puniceicoccales</taxon>
        <taxon>Cerasicoccaceae</taxon>
        <taxon>Rubellicoccus</taxon>
    </lineage>
</organism>
<feature type="binding site" evidence="10">
    <location>
        <position position="260"/>
    </location>
    <ligand>
        <name>beta-D-galactose</name>
        <dbReference type="ChEBI" id="CHEBI:27667"/>
    </ligand>
</feature>
<name>A0AAQ3LDB3_9BACT</name>
<comment type="catalytic activity">
    <reaction evidence="1 8">
        <text>alpha-D-glucose = beta-D-glucose</text>
        <dbReference type="Rhea" id="RHEA:10264"/>
        <dbReference type="ChEBI" id="CHEBI:15903"/>
        <dbReference type="ChEBI" id="CHEBI:17925"/>
        <dbReference type="EC" id="5.1.3.3"/>
    </reaction>
</comment>
<gene>
    <name evidence="12" type="ORF">RZN69_01620</name>
</gene>